<evidence type="ECO:0000313" key="1">
    <source>
        <dbReference type="EMBL" id="GAA0170773.1"/>
    </source>
</evidence>
<gene>
    <name evidence="1" type="ORF">LIER_24961</name>
</gene>
<dbReference type="EMBL" id="BAABME010007388">
    <property type="protein sequence ID" value="GAA0170773.1"/>
    <property type="molecule type" value="Genomic_DNA"/>
</dbReference>
<organism evidence="1 2">
    <name type="scientific">Lithospermum erythrorhizon</name>
    <name type="common">Purple gromwell</name>
    <name type="synonym">Lithospermum officinale var. erythrorhizon</name>
    <dbReference type="NCBI Taxonomy" id="34254"/>
    <lineage>
        <taxon>Eukaryota</taxon>
        <taxon>Viridiplantae</taxon>
        <taxon>Streptophyta</taxon>
        <taxon>Embryophyta</taxon>
        <taxon>Tracheophyta</taxon>
        <taxon>Spermatophyta</taxon>
        <taxon>Magnoliopsida</taxon>
        <taxon>eudicotyledons</taxon>
        <taxon>Gunneridae</taxon>
        <taxon>Pentapetalae</taxon>
        <taxon>asterids</taxon>
        <taxon>lamiids</taxon>
        <taxon>Boraginales</taxon>
        <taxon>Boraginaceae</taxon>
        <taxon>Boraginoideae</taxon>
        <taxon>Lithospermeae</taxon>
        <taxon>Lithospermum</taxon>
    </lineage>
</organism>
<protein>
    <submittedName>
        <fullName evidence="1">Uncharacterized protein</fullName>
    </submittedName>
</protein>
<comment type="caution">
    <text evidence="1">The sequence shown here is derived from an EMBL/GenBank/DDBJ whole genome shotgun (WGS) entry which is preliminary data.</text>
</comment>
<accession>A0AAV3R676</accession>
<reference evidence="1 2" key="1">
    <citation type="submission" date="2024-01" db="EMBL/GenBank/DDBJ databases">
        <title>The complete chloroplast genome sequence of Lithospermum erythrorhizon: insights into the phylogenetic relationship among Boraginaceae species and the maternal lineages of purple gromwells.</title>
        <authorList>
            <person name="Okada T."/>
            <person name="Watanabe K."/>
        </authorList>
    </citation>
    <scope>NUCLEOTIDE SEQUENCE [LARGE SCALE GENOMIC DNA]</scope>
</reference>
<keyword evidence="2" id="KW-1185">Reference proteome</keyword>
<dbReference type="AlphaFoldDB" id="A0AAV3R676"/>
<sequence>MPLEEPNLSTLTRKIVPSNRIIDKLPKLGDAKPKIISIDIMGIIIRADNPKDENSQRFMFVDMEKMFRNAKASHCPRETYLHSLSIRLSRLLLGLNLGLILFER</sequence>
<dbReference type="Proteomes" id="UP001454036">
    <property type="component" value="Unassembled WGS sequence"/>
</dbReference>
<proteinExistence type="predicted"/>
<evidence type="ECO:0000313" key="2">
    <source>
        <dbReference type="Proteomes" id="UP001454036"/>
    </source>
</evidence>
<name>A0AAV3R676_LITER</name>